<dbReference type="GO" id="GO:0022857">
    <property type="term" value="F:transmembrane transporter activity"/>
    <property type="evidence" value="ECO:0007669"/>
    <property type="project" value="InterPro"/>
</dbReference>
<sequence>MSAAPSLRPVLVLQLVFMLGFSSVVPFFAAIGQSRFGLDAAAVGALVGARVIAQQGLFVAGGYLTDRFGPRLLLVAGCLLRALAFGVIAWAPDAPAFVAGVVLVGLAGALFSPAIDALVGRIDAERRSLRGTATSRGPAPFAALALAGETGGIIASLGAARFMPDHSAVLAAISAAVFLGAAAAVHRLVPRGDVVGPRVPSERTGGPVAVAPGGPAAADPAPVDTTPAAPAPVDPVRVVPLAIACSALLAVYTQLFSTVPLALAEHGIDAGRMGAVAAALSAATLALQWPLSRLAERLGRCTAVMLALYVSAAACATAFAGQLFLPPAALPGMFCAVAVLVGVSLMLGTPNAQSLIAGGSSRWRATRLAFLPTAGGIVAFLTTTATGAVAGASGTLAAWPLAAALPAAMLPVAWYALRPAHELIHHSNCPPATAGSTLEKERTS</sequence>
<dbReference type="EMBL" id="SHLA01000001">
    <property type="protein sequence ID" value="RZU62662.1"/>
    <property type="molecule type" value="Genomic_DNA"/>
</dbReference>
<evidence type="ECO:0000256" key="6">
    <source>
        <dbReference type="ARBA" id="ARBA00023136"/>
    </source>
</evidence>
<dbReference type="PANTHER" id="PTHR23517:SF2">
    <property type="entry name" value="MULTIDRUG RESISTANCE PROTEIN MDTH"/>
    <property type="match status" value="1"/>
</dbReference>
<feature type="transmembrane region" description="Helical" evidence="7">
    <location>
        <begin position="303"/>
        <end position="322"/>
    </location>
</feature>
<keyword evidence="9" id="KW-1185">Reference proteome</keyword>
<keyword evidence="3" id="KW-1003">Cell membrane</keyword>
<accession>A0A4Q8AEG5</accession>
<comment type="caution">
    <text evidence="8">The sequence shown here is derived from an EMBL/GenBank/DDBJ whole genome shotgun (WGS) entry which is preliminary data.</text>
</comment>
<dbReference type="Gene3D" id="1.20.1250.20">
    <property type="entry name" value="MFS general substrate transporter like domains"/>
    <property type="match status" value="2"/>
</dbReference>
<evidence type="ECO:0000256" key="5">
    <source>
        <dbReference type="ARBA" id="ARBA00022989"/>
    </source>
</evidence>
<dbReference type="AlphaFoldDB" id="A0A4Q8AEG5"/>
<dbReference type="RefSeq" id="WP_130451203.1">
    <property type="nucleotide sequence ID" value="NZ_SHLA01000001.1"/>
</dbReference>
<dbReference type="InterPro" id="IPR036259">
    <property type="entry name" value="MFS_trans_sf"/>
</dbReference>
<feature type="transmembrane region" description="Helical" evidence="7">
    <location>
        <begin position="141"/>
        <end position="162"/>
    </location>
</feature>
<evidence type="ECO:0000256" key="3">
    <source>
        <dbReference type="ARBA" id="ARBA00022475"/>
    </source>
</evidence>
<evidence type="ECO:0000313" key="8">
    <source>
        <dbReference type="EMBL" id="RZU62662.1"/>
    </source>
</evidence>
<dbReference type="InterPro" id="IPR011701">
    <property type="entry name" value="MFS"/>
</dbReference>
<dbReference type="SUPFAM" id="SSF103473">
    <property type="entry name" value="MFS general substrate transporter"/>
    <property type="match status" value="1"/>
</dbReference>
<comment type="subcellular location">
    <subcellularLocation>
        <location evidence="1">Cell membrane</location>
        <topology evidence="1">Multi-pass membrane protein</topology>
    </subcellularLocation>
</comment>
<dbReference type="PANTHER" id="PTHR23517">
    <property type="entry name" value="RESISTANCE PROTEIN MDTM, PUTATIVE-RELATED-RELATED"/>
    <property type="match status" value="1"/>
</dbReference>
<keyword evidence="6 7" id="KW-0472">Membrane</keyword>
<reference evidence="8 9" key="1">
    <citation type="submission" date="2019-02" db="EMBL/GenBank/DDBJ databases">
        <title>Sequencing the genomes of 1000 actinobacteria strains.</title>
        <authorList>
            <person name="Klenk H.-P."/>
        </authorList>
    </citation>
    <scope>NUCLEOTIDE SEQUENCE [LARGE SCALE GENOMIC DNA]</scope>
    <source>
        <strain evidence="8 9">DSM 17364</strain>
    </source>
</reference>
<evidence type="ECO:0000256" key="7">
    <source>
        <dbReference type="SAM" id="Phobius"/>
    </source>
</evidence>
<feature type="transmembrane region" description="Helical" evidence="7">
    <location>
        <begin position="396"/>
        <end position="417"/>
    </location>
</feature>
<evidence type="ECO:0000256" key="4">
    <source>
        <dbReference type="ARBA" id="ARBA00022692"/>
    </source>
</evidence>
<dbReference type="InterPro" id="IPR050171">
    <property type="entry name" value="MFS_Transporters"/>
</dbReference>
<keyword evidence="5 7" id="KW-1133">Transmembrane helix</keyword>
<feature type="transmembrane region" description="Helical" evidence="7">
    <location>
        <begin position="368"/>
        <end position="390"/>
    </location>
</feature>
<evidence type="ECO:0000313" key="9">
    <source>
        <dbReference type="Proteomes" id="UP000292685"/>
    </source>
</evidence>
<evidence type="ECO:0000256" key="2">
    <source>
        <dbReference type="ARBA" id="ARBA00022448"/>
    </source>
</evidence>
<dbReference type="Pfam" id="PF07690">
    <property type="entry name" value="MFS_1"/>
    <property type="match status" value="1"/>
</dbReference>
<organism evidence="8 9">
    <name type="scientific">Zhihengliuella halotolerans</name>
    <dbReference type="NCBI Taxonomy" id="370736"/>
    <lineage>
        <taxon>Bacteria</taxon>
        <taxon>Bacillati</taxon>
        <taxon>Actinomycetota</taxon>
        <taxon>Actinomycetes</taxon>
        <taxon>Micrococcales</taxon>
        <taxon>Micrococcaceae</taxon>
        <taxon>Zhihengliuella</taxon>
    </lineage>
</organism>
<dbReference type="GO" id="GO:0005886">
    <property type="term" value="C:plasma membrane"/>
    <property type="evidence" value="ECO:0007669"/>
    <property type="project" value="UniProtKB-SubCell"/>
</dbReference>
<feature type="transmembrane region" description="Helical" evidence="7">
    <location>
        <begin position="328"/>
        <end position="347"/>
    </location>
</feature>
<dbReference type="OrthoDB" id="3285778at2"/>
<feature type="transmembrane region" description="Helical" evidence="7">
    <location>
        <begin position="168"/>
        <end position="189"/>
    </location>
</feature>
<keyword evidence="4 7" id="KW-0812">Transmembrane</keyword>
<feature type="transmembrane region" description="Helical" evidence="7">
    <location>
        <begin position="72"/>
        <end position="91"/>
    </location>
</feature>
<dbReference type="Proteomes" id="UP000292685">
    <property type="component" value="Unassembled WGS sequence"/>
</dbReference>
<proteinExistence type="predicted"/>
<gene>
    <name evidence="8" type="ORF">EV380_2260</name>
</gene>
<name>A0A4Q8AEG5_9MICC</name>
<keyword evidence="2" id="KW-0813">Transport</keyword>
<evidence type="ECO:0000256" key="1">
    <source>
        <dbReference type="ARBA" id="ARBA00004651"/>
    </source>
</evidence>
<protein>
    <submittedName>
        <fullName evidence="8">MFS transporter</fullName>
    </submittedName>
</protein>
<feature type="transmembrane region" description="Helical" evidence="7">
    <location>
        <begin position="97"/>
        <end position="120"/>
    </location>
</feature>